<sequence>MVATQVAFVVVGHHKRRAQAEVLAYALDAHLLMDDGDHGSNWNHHRAMQWAAQQDKRVVVVEDDALPVAGFTSLVPEWLERSPEQLVSFYLGTGRPPQYQLQIAQKLIDADKHHADHILLPRLLHGVCYSVPPACLQAMPGRWEKHKAADYAVGDAYGGMVVYPCWSLVEHQDGVSVERPWNNTLRRERRVAWRLHPGVPVK</sequence>
<organism evidence="1 2">
    <name type="scientific">Serratia quinivorans</name>
    <dbReference type="NCBI Taxonomy" id="137545"/>
    <lineage>
        <taxon>Bacteria</taxon>
        <taxon>Pseudomonadati</taxon>
        <taxon>Pseudomonadota</taxon>
        <taxon>Gammaproteobacteria</taxon>
        <taxon>Enterobacterales</taxon>
        <taxon>Yersiniaceae</taxon>
        <taxon>Serratia</taxon>
    </lineage>
</organism>
<gene>
    <name evidence="1" type="ORF">NCTC11544_00306</name>
</gene>
<proteinExistence type="predicted"/>
<name>A0A379YFJ0_9GAMM</name>
<dbReference type="Proteomes" id="UP000255529">
    <property type="component" value="Unassembled WGS sequence"/>
</dbReference>
<dbReference type="RefSeq" id="WP_115182764.1">
    <property type="nucleotide sequence ID" value="NZ_CAMKUF010000001.1"/>
</dbReference>
<evidence type="ECO:0000313" key="2">
    <source>
        <dbReference type="Proteomes" id="UP000255529"/>
    </source>
</evidence>
<reference evidence="1 2" key="1">
    <citation type="submission" date="2018-06" db="EMBL/GenBank/DDBJ databases">
        <authorList>
            <consortium name="Pathogen Informatics"/>
            <person name="Doyle S."/>
        </authorList>
    </citation>
    <scope>NUCLEOTIDE SEQUENCE [LARGE SCALE GENOMIC DNA]</scope>
    <source>
        <strain evidence="1 2">NCTC11544</strain>
    </source>
</reference>
<evidence type="ECO:0008006" key="3">
    <source>
        <dbReference type="Google" id="ProtNLM"/>
    </source>
</evidence>
<evidence type="ECO:0000313" key="1">
    <source>
        <dbReference type="EMBL" id="SUI43957.1"/>
    </source>
</evidence>
<dbReference type="AlphaFoldDB" id="A0A379YFJ0"/>
<dbReference type="EMBL" id="UGYN01000002">
    <property type="protein sequence ID" value="SUI43957.1"/>
    <property type="molecule type" value="Genomic_DNA"/>
</dbReference>
<accession>A0A379YFJ0</accession>
<protein>
    <recommendedName>
        <fullName evidence="3">Glycosyltransferase</fullName>
    </recommendedName>
</protein>